<gene>
    <name evidence="1" type="ORF">CSOJ01_11409</name>
</gene>
<dbReference type="Proteomes" id="UP000652219">
    <property type="component" value="Unassembled WGS sequence"/>
</dbReference>
<evidence type="ECO:0008006" key="3">
    <source>
        <dbReference type="Google" id="ProtNLM"/>
    </source>
</evidence>
<keyword evidence="2" id="KW-1185">Reference proteome</keyword>
<comment type="caution">
    <text evidence="1">The sequence shown here is derived from an EMBL/GenBank/DDBJ whole genome shotgun (WGS) entry which is preliminary data.</text>
</comment>
<name>A0A8H6MNQ1_9PEZI</name>
<dbReference type="Gene3D" id="3.30.70.100">
    <property type="match status" value="1"/>
</dbReference>
<accession>A0A8H6MNQ1</accession>
<dbReference type="EMBL" id="WIGN01000262">
    <property type="protein sequence ID" value="KAF6802685.1"/>
    <property type="molecule type" value="Genomic_DNA"/>
</dbReference>
<dbReference type="AlphaFoldDB" id="A0A8H6MNQ1"/>
<sequence>MTVIEIGCMGVRPGLDVMNDNTPEGEVLPTAYNTVTVTPGGPYNAFWGLQLEDPTKVWTFFEFDSVEAHMEFGRLHGAEIVKDLPSILTFGFMKHLALTSSAPMAFKSPLTEIIFVHFPSDTSGDKQEEFTEQLSATLSSMASMCPKIRAVSWGWGVENDFPFLGQEEHAGLVFAAALGWEGVAEQQEFTSDPVCRNFEATGRSISGVAGLSKVRVSLRGSERKME</sequence>
<reference evidence="1 2" key="1">
    <citation type="journal article" date="2020" name="Phytopathology">
        <title>Genome Sequence Resources of Colletotrichum truncatum, C. plurivorum, C. musicola, and C. sojae: Four Species Pathogenic to Soybean (Glycine max).</title>
        <authorList>
            <person name="Rogerio F."/>
            <person name="Boufleur T.R."/>
            <person name="Ciampi-Guillardi M."/>
            <person name="Sukno S.A."/>
            <person name="Thon M.R."/>
            <person name="Massola Junior N.S."/>
            <person name="Baroncelli R."/>
        </authorList>
    </citation>
    <scope>NUCLEOTIDE SEQUENCE [LARGE SCALE GENOMIC DNA]</scope>
    <source>
        <strain evidence="1 2">LFN0009</strain>
    </source>
</reference>
<evidence type="ECO:0000313" key="1">
    <source>
        <dbReference type="EMBL" id="KAF6802685.1"/>
    </source>
</evidence>
<proteinExistence type="predicted"/>
<evidence type="ECO:0000313" key="2">
    <source>
        <dbReference type="Proteomes" id="UP000652219"/>
    </source>
</evidence>
<organism evidence="1 2">
    <name type="scientific">Colletotrichum sojae</name>
    <dbReference type="NCBI Taxonomy" id="2175907"/>
    <lineage>
        <taxon>Eukaryota</taxon>
        <taxon>Fungi</taxon>
        <taxon>Dikarya</taxon>
        <taxon>Ascomycota</taxon>
        <taxon>Pezizomycotina</taxon>
        <taxon>Sordariomycetes</taxon>
        <taxon>Hypocreomycetidae</taxon>
        <taxon>Glomerellales</taxon>
        <taxon>Glomerellaceae</taxon>
        <taxon>Colletotrichum</taxon>
        <taxon>Colletotrichum orchidearum species complex</taxon>
    </lineage>
</organism>
<protein>
    <recommendedName>
        <fullName evidence="3">ABM domain-containing protein</fullName>
    </recommendedName>
</protein>